<accession>A0A6J3MBV7</accession>
<evidence type="ECO:0000259" key="9">
    <source>
        <dbReference type="Pfam" id="PF03151"/>
    </source>
</evidence>
<reference evidence="11" key="3">
    <citation type="submission" date="2025-08" db="UniProtKB">
        <authorList>
            <consortium name="RefSeq"/>
        </authorList>
    </citation>
    <scope>IDENTIFICATION</scope>
    <source>
        <strain evidence="11">CBS 342.82</strain>
    </source>
</reference>
<organism evidence="11">
    <name type="scientific">Dissoconium aciculare CBS 342.82</name>
    <dbReference type="NCBI Taxonomy" id="1314786"/>
    <lineage>
        <taxon>Eukaryota</taxon>
        <taxon>Fungi</taxon>
        <taxon>Dikarya</taxon>
        <taxon>Ascomycota</taxon>
        <taxon>Pezizomycotina</taxon>
        <taxon>Dothideomycetes</taxon>
        <taxon>Dothideomycetidae</taxon>
        <taxon>Mycosphaerellales</taxon>
        <taxon>Dissoconiaceae</taxon>
        <taxon>Dissoconium</taxon>
    </lineage>
</organism>
<comment type="similarity">
    <text evidence="3">Belongs to the TPT transporter family. SLC35D subfamily.</text>
</comment>
<feature type="transmembrane region" description="Helical" evidence="8">
    <location>
        <begin position="87"/>
        <end position="106"/>
    </location>
</feature>
<dbReference type="InterPro" id="IPR050186">
    <property type="entry name" value="TPT_transporter"/>
</dbReference>
<evidence type="ECO:0000313" key="11">
    <source>
        <dbReference type="RefSeq" id="XP_033462404.1"/>
    </source>
</evidence>
<keyword evidence="5 8" id="KW-0812">Transmembrane</keyword>
<evidence type="ECO:0000256" key="2">
    <source>
        <dbReference type="ARBA" id="ARBA00004477"/>
    </source>
</evidence>
<name>A0A6J3MBV7_9PEZI</name>
<comment type="subunit">
    <text evidence="4">Homooligomer.</text>
</comment>
<gene>
    <name evidence="11" type="ORF">K489DRAFT_377917</name>
</gene>
<reference evidence="11" key="2">
    <citation type="submission" date="2020-04" db="EMBL/GenBank/DDBJ databases">
        <authorList>
            <consortium name="NCBI Genome Project"/>
        </authorList>
    </citation>
    <scope>NUCLEOTIDE SEQUENCE</scope>
    <source>
        <strain evidence="11">CBS 342.82</strain>
    </source>
</reference>
<comment type="function">
    <text evidence="1">Involved in the import of GDP-mannose from the cytoplasm into the Golgi lumen.</text>
</comment>
<evidence type="ECO:0000256" key="7">
    <source>
        <dbReference type="ARBA" id="ARBA00023136"/>
    </source>
</evidence>
<feature type="domain" description="Sugar phosphate transporter" evidence="9">
    <location>
        <begin position="4"/>
        <end position="134"/>
    </location>
</feature>
<dbReference type="OrthoDB" id="10261634at2759"/>
<keyword evidence="7 8" id="KW-0472">Membrane</keyword>
<feature type="transmembrane region" description="Helical" evidence="8">
    <location>
        <begin position="64"/>
        <end position="81"/>
    </location>
</feature>
<evidence type="ECO:0000256" key="5">
    <source>
        <dbReference type="ARBA" id="ARBA00022692"/>
    </source>
</evidence>
<keyword evidence="6 8" id="KW-1133">Transmembrane helix</keyword>
<dbReference type="InterPro" id="IPR004853">
    <property type="entry name" value="Sugar_P_trans_dom"/>
</dbReference>
<comment type="subcellular location">
    <subcellularLocation>
        <location evidence="2">Endoplasmic reticulum membrane</location>
        <topology evidence="2">Multi-pass membrane protein</topology>
    </subcellularLocation>
</comment>
<dbReference type="Pfam" id="PF03151">
    <property type="entry name" value="TPT"/>
    <property type="match status" value="1"/>
</dbReference>
<dbReference type="PANTHER" id="PTHR11132">
    <property type="entry name" value="SOLUTE CARRIER FAMILY 35"/>
    <property type="match status" value="1"/>
</dbReference>
<dbReference type="AlphaFoldDB" id="A0A6J3MBV7"/>
<keyword evidence="10" id="KW-1185">Reference proteome</keyword>
<evidence type="ECO:0000313" key="10">
    <source>
        <dbReference type="Proteomes" id="UP000504637"/>
    </source>
</evidence>
<dbReference type="GO" id="GO:0005789">
    <property type="term" value="C:endoplasmic reticulum membrane"/>
    <property type="evidence" value="ECO:0007669"/>
    <property type="project" value="UniProtKB-SubCell"/>
</dbReference>
<evidence type="ECO:0000256" key="1">
    <source>
        <dbReference type="ARBA" id="ARBA00003420"/>
    </source>
</evidence>
<evidence type="ECO:0000256" key="3">
    <source>
        <dbReference type="ARBA" id="ARBA00010425"/>
    </source>
</evidence>
<evidence type="ECO:0000256" key="6">
    <source>
        <dbReference type="ARBA" id="ARBA00022989"/>
    </source>
</evidence>
<dbReference type="GeneID" id="54362074"/>
<sequence>MDRKEYLTMVGFSLLFTLNIAMSNISLDAVSVAFHQTVRSASPAVTILLYRLIDLCGGAISRRFTWTTCLTTFPLILGIALATKGDFTATSMGLSLTLAGVILASMKQIAMGMLMTGPLQLSSIELLLHLSPLAMV</sequence>
<proteinExistence type="inferred from homology"/>
<evidence type="ECO:0000256" key="4">
    <source>
        <dbReference type="ARBA" id="ARBA00011182"/>
    </source>
</evidence>
<dbReference type="RefSeq" id="XP_033462404.1">
    <property type="nucleotide sequence ID" value="XM_033604274.1"/>
</dbReference>
<reference evidence="11" key="1">
    <citation type="submission" date="2020-01" db="EMBL/GenBank/DDBJ databases">
        <authorList>
            <consortium name="DOE Joint Genome Institute"/>
            <person name="Haridas S."/>
            <person name="Albert R."/>
            <person name="Binder M."/>
            <person name="Bloem J."/>
            <person name="Labutti K."/>
            <person name="Salamov A."/>
            <person name="Andreopoulos B."/>
            <person name="Baker S.E."/>
            <person name="Barry K."/>
            <person name="Bills G."/>
            <person name="Bluhm B.H."/>
            <person name="Cannon C."/>
            <person name="Castanera R."/>
            <person name="Culley D.E."/>
            <person name="Daum C."/>
            <person name="Ezra D."/>
            <person name="Gonzalez J.B."/>
            <person name="Henrissat B."/>
            <person name="Kuo A."/>
            <person name="Liang C."/>
            <person name="Lipzen A."/>
            <person name="Lutzoni F."/>
            <person name="Magnuson J."/>
            <person name="Mondo S."/>
            <person name="Nolan M."/>
            <person name="Ohm R."/>
            <person name="Pangilinan J."/>
            <person name="Park H.-J."/>
            <person name="Ramirez L."/>
            <person name="Alfaro M."/>
            <person name="Sun H."/>
            <person name="Tritt A."/>
            <person name="Yoshinaga Y."/>
            <person name="Zwiers L.-H."/>
            <person name="Turgeon B.G."/>
            <person name="Goodwin S.B."/>
            <person name="Spatafora J.W."/>
            <person name="Crous P.W."/>
            <person name="Grigoriev I.V."/>
        </authorList>
    </citation>
    <scope>NUCLEOTIDE SEQUENCE</scope>
    <source>
        <strain evidence="11">CBS 342.82</strain>
    </source>
</reference>
<evidence type="ECO:0000256" key="8">
    <source>
        <dbReference type="SAM" id="Phobius"/>
    </source>
</evidence>
<protein>
    <recommendedName>
        <fullName evidence="9">Sugar phosphate transporter domain-containing protein</fullName>
    </recommendedName>
</protein>
<dbReference type="Proteomes" id="UP000504637">
    <property type="component" value="Unplaced"/>
</dbReference>